<sequence length="607" mass="71203">MKSETQKGQEILDFQISKRILQNKLTSAKFDISRATLLQTLNSFSTKLNLKNKQFTSIPFMTARSSIGRKDLSQIDQQKGSFYLEKSPFLSLEGTPSNQQKKKKSELQIQIEKDGKFKLVIEPNNYVQVPQNSHRYNTSLSQTQKSHFMPKRKFSHEERQNKKNNDSQKHSLQQLNKTQTSNHFTINASPSNTSYNNNNGAIQIIQDFHSQNSRINSENNFKNPYLLNTEEFQPDFQKNLTERLTDKEKNMFEKSQRLQDTSQKLNKVTQNDTQQIEEKLHSYLSYLGQNFKNESSSKRVFKNHHKQYKEQTLKTFYSDLQNELSESKQKKVIVPKLQKFAKKVQNLNSIMNFMDKKYQKEKELQIKKKKLLEDAKNINTDFFNFDSIIQNFCYNLQQFIQLNRNKAISTKKIQKLYGFNQIIKNITFDDLSGELRSEFNPAIIHSSIKQMLNIQEPQIKKQSESLQVHQVASLGKIKKKNELSKQEILKSIYYFNKTLEEINNEKITENRNNQVAVAKQEAEIIQQKLQDLVLQNRVNSIDKKGIFQELKKGIVYNNGNPFYRSSIPLNNTILKSEKSNGQFDLIMFKNRYQSTCIDNICDQFQQF</sequence>
<feature type="compositionally biased region" description="Basic and acidic residues" evidence="1">
    <location>
        <begin position="155"/>
        <end position="169"/>
    </location>
</feature>
<dbReference type="HOGENOM" id="CLU_481933_0_0_1"/>
<organism evidence="2 3">
    <name type="scientific">Tetrahymena thermophila (strain SB210)</name>
    <dbReference type="NCBI Taxonomy" id="312017"/>
    <lineage>
        <taxon>Eukaryota</taxon>
        <taxon>Sar</taxon>
        <taxon>Alveolata</taxon>
        <taxon>Ciliophora</taxon>
        <taxon>Intramacronucleata</taxon>
        <taxon>Oligohymenophorea</taxon>
        <taxon>Hymenostomatida</taxon>
        <taxon>Tetrahymenina</taxon>
        <taxon>Tetrahymenidae</taxon>
        <taxon>Tetrahymena</taxon>
    </lineage>
</organism>
<feature type="compositionally biased region" description="Polar residues" evidence="1">
    <location>
        <begin position="170"/>
        <end position="198"/>
    </location>
</feature>
<dbReference type="KEGG" id="tet:TTHERM_01111060"/>
<accession>Q24D48</accession>
<protein>
    <submittedName>
        <fullName evidence="2">Uncharacterized protein</fullName>
    </submittedName>
</protein>
<name>Q24D48_TETTS</name>
<dbReference type="InParanoid" id="Q24D48"/>
<dbReference type="RefSeq" id="XP_001025938.2">
    <property type="nucleotide sequence ID" value="XM_001025938.2"/>
</dbReference>
<evidence type="ECO:0000313" key="2">
    <source>
        <dbReference type="EMBL" id="EAS05693.2"/>
    </source>
</evidence>
<proteinExistence type="predicted"/>
<dbReference type="GeneID" id="7846996"/>
<dbReference type="EMBL" id="GG662333">
    <property type="protein sequence ID" value="EAS05693.2"/>
    <property type="molecule type" value="Genomic_DNA"/>
</dbReference>
<evidence type="ECO:0000313" key="3">
    <source>
        <dbReference type="Proteomes" id="UP000009168"/>
    </source>
</evidence>
<reference evidence="3" key="1">
    <citation type="journal article" date="2006" name="PLoS Biol.">
        <title>Macronuclear genome sequence of the ciliate Tetrahymena thermophila, a model eukaryote.</title>
        <authorList>
            <person name="Eisen J.A."/>
            <person name="Coyne R.S."/>
            <person name="Wu M."/>
            <person name="Wu D."/>
            <person name="Thiagarajan M."/>
            <person name="Wortman J.R."/>
            <person name="Badger J.H."/>
            <person name="Ren Q."/>
            <person name="Amedeo P."/>
            <person name="Jones K.M."/>
            <person name="Tallon L.J."/>
            <person name="Delcher A.L."/>
            <person name="Salzberg S.L."/>
            <person name="Silva J.C."/>
            <person name="Haas B.J."/>
            <person name="Majoros W.H."/>
            <person name="Farzad M."/>
            <person name="Carlton J.M."/>
            <person name="Smith R.K. Jr."/>
            <person name="Garg J."/>
            <person name="Pearlman R.E."/>
            <person name="Karrer K.M."/>
            <person name="Sun L."/>
            <person name="Manning G."/>
            <person name="Elde N.C."/>
            <person name="Turkewitz A.P."/>
            <person name="Asai D.J."/>
            <person name="Wilkes D.E."/>
            <person name="Wang Y."/>
            <person name="Cai H."/>
            <person name="Collins K."/>
            <person name="Stewart B.A."/>
            <person name="Lee S.R."/>
            <person name="Wilamowska K."/>
            <person name="Weinberg Z."/>
            <person name="Ruzzo W.L."/>
            <person name="Wloga D."/>
            <person name="Gaertig J."/>
            <person name="Frankel J."/>
            <person name="Tsao C.-C."/>
            <person name="Gorovsky M.A."/>
            <person name="Keeling P.J."/>
            <person name="Waller R.F."/>
            <person name="Patron N.J."/>
            <person name="Cherry J.M."/>
            <person name="Stover N.A."/>
            <person name="Krieger C.J."/>
            <person name="del Toro C."/>
            <person name="Ryder H.F."/>
            <person name="Williamson S.C."/>
            <person name="Barbeau R.A."/>
            <person name="Hamilton E.P."/>
            <person name="Orias E."/>
        </authorList>
    </citation>
    <scope>NUCLEOTIDE SEQUENCE [LARGE SCALE GENOMIC DNA]</scope>
    <source>
        <strain evidence="3">SB210</strain>
    </source>
</reference>
<keyword evidence="3" id="KW-1185">Reference proteome</keyword>
<feature type="region of interest" description="Disordered" evidence="1">
    <location>
        <begin position="130"/>
        <end position="198"/>
    </location>
</feature>
<dbReference type="AlphaFoldDB" id="Q24D48"/>
<feature type="compositionally biased region" description="Polar residues" evidence="1">
    <location>
        <begin position="130"/>
        <end position="146"/>
    </location>
</feature>
<dbReference type="Proteomes" id="UP000009168">
    <property type="component" value="Unassembled WGS sequence"/>
</dbReference>
<gene>
    <name evidence="2" type="ORF">TTHERM_01111060</name>
</gene>
<evidence type="ECO:0000256" key="1">
    <source>
        <dbReference type="SAM" id="MobiDB-lite"/>
    </source>
</evidence>